<protein>
    <submittedName>
        <fullName evidence="1">Uncharacterized protein</fullName>
    </submittedName>
</protein>
<gene>
    <name evidence="1" type="ORF">IU514_17480</name>
</gene>
<dbReference type="EMBL" id="JADLZT010000011">
    <property type="protein sequence ID" value="MBF6025823.1"/>
    <property type="molecule type" value="Genomic_DNA"/>
</dbReference>
<evidence type="ECO:0000313" key="2">
    <source>
        <dbReference type="Proteomes" id="UP001429984"/>
    </source>
</evidence>
<organism evidence="1 2">
    <name type="scientific">Lysobacter niastensis</name>
    <dbReference type="NCBI Taxonomy" id="380629"/>
    <lineage>
        <taxon>Bacteria</taxon>
        <taxon>Pseudomonadati</taxon>
        <taxon>Pseudomonadota</taxon>
        <taxon>Gammaproteobacteria</taxon>
        <taxon>Lysobacterales</taxon>
        <taxon>Lysobacteraceae</taxon>
        <taxon>Lysobacter</taxon>
    </lineage>
</organism>
<dbReference type="Proteomes" id="UP001429984">
    <property type="component" value="Unassembled WGS sequence"/>
</dbReference>
<evidence type="ECO:0000313" key="1">
    <source>
        <dbReference type="EMBL" id="MBF6025823.1"/>
    </source>
</evidence>
<proteinExistence type="predicted"/>
<dbReference type="RefSeq" id="WP_194932426.1">
    <property type="nucleotide sequence ID" value="NZ_JADLZT010000011.1"/>
</dbReference>
<comment type="caution">
    <text evidence="1">The sequence shown here is derived from an EMBL/GenBank/DDBJ whole genome shotgun (WGS) entry which is preliminary data.</text>
</comment>
<accession>A0ABS0BAD2</accession>
<name>A0ABS0BAD2_9GAMM</name>
<reference evidence="1 2" key="1">
    <citation type="submission" date="2020-11" db="EMBL/GenBank/DDBJ databases">
        <title>Draft Genome Sequence and Secondary Metabolite Biosynthetic Potential of the Lysobacter niastensis Type strain DSM 18481.</title>
        <authorList>
            <person name="Turrini P."/>
            <person name="Artuso I."/>
            <person name="Tescari M."/>
            <person name="Lugli G.A."/>
            <person name="Frangipani E."/>
            <person name="Ventura M."/>
            <person name="Visca P."/>
        </authorList>
    </citation>
    <scope>NUCLEOTIDE SEQUENCE [LARGE SCALE GENOMIC DNA]</scope>
    <source>
        <strain evidence="1 2">DSM 18481</strain>
    </source>
</reference>
<sequence length="133" mass="14879">MLQHPAHCLACDELAAQLSAVRESAEAFGKNVLDQKKELEARIARRDADIKSLTTALLDLRRQLAETNELVLTRQHERNLLASEKAGLEALVSQQEHAARDANLQLGLVRASRSWRLTAPLRTFVHLARRVLA</sequence>
<keyword evidence="2" id="KW-1185">Reference proteome</keyword>